<protein>
    <submittedName>
        <fullName evidence="1">Uncharacterized protein</fullName>
    </submittedName>
</protein>
<evidence type="ECO:0000313" key="1">
    <source>
        <dbReference type="EMBL" id="EEF88756.1"/>
    </source>
</evidence>
<sequence length="113" mass="13394">MTLNIINSSVYKRVIDRTNIYNSIYALESYIFEKGLLSSEDLNTYNKLSDKYNFEYIDKIIDKCQIILKDILTNSTKLFNIEVYFKFKKIDNDEKTIFRPLHTADLISQICIM</sequence>
<accession>E2NH46</accession>
<dbReference type="AlphaFoldDB" id="E2NH46"/>
<reference evidence="1 2" key="2">
    <citation type="submission" date="2009-01" db="EMBL/GenBank/DDBJ databases">
        <title>Draft genome sequence of Bacteroides cellulosilyticus (DSM 14838).</title>
        <authorList>
            <person name="Sudarsanam P."/>
            <person name="Ley R."/>
            <person name="Guruge J."/>
            <person name="Turnbaugh P.J."/>
            <person name="Mahowald M."/>
            <person name="Liep D."/>
            <person name="Gordon J."/>
        </authorList>
    </citation>
    <scope>NUCLEOTIDE SEQUENCE [LARGE SCALE GENOMIC DNA]</scope>
    <source>
        <strain evidence="1 2">DSM 14838</strain>
    </source>
</reference>
<feature type="non-terminal residue" evidence="1">
    <location>
        <position position="113"/>
    </location>
</feature>
<dbReference type="Proteomes" id="UP000003711">
    <property type="component" value="Unassembled WGS sequence"/>
</dbReference>
<dbReference type="RefSeq" id="WP_007212974.1">
    <property type="nucleotide sequence ID" value="NZ_EQ973491.1"/>
</dbReference>
<name>E2NH46_9BACE</name>
<comment type="caution">
    <text evidence="1">The sequence shown here is derived from an EMBL/GenBank/DDBJ whole genome shotgun (WGS) entry which is preliminary data.</text>
</comment>
<dbReference type="HOGENOM" id="CLU_2138606_0_0_10"/>
<dbReference type="EMBL" id="ACCH01000265">
    <property type="protein sequence ID" value="EEF88756.1"/>
    <property type="molecule type" value="Genomic_DNA"/>
</dbReference>
<proteinExistence type="predicted"/>
<reference evidence="1 2" key="1">
    <citation type="submission" date="2008-12" db="EMBL/GenBank/DDBJ databases">
        <authorList>
            <person name="Fulton L."/>
            <person name="Clifton S."/>
            <person name="Fulton B."/>
            <person name="Xu J."/>
            <person name="Minx P."/>
            <person name="Pepin K.H."/>
            <person name="Johnson M."/>
            <person name="Bhonagiri V."/>
            <person name="Nash W.E."/>
            <person name="Mardis E.R."/>
            <person name="Wilson R.K."/>
        </authorList>
    </citation>
    <scope>NUCLEOTIDE SEQUENCE [LARGE SCALE GENOMIC DNA]</scope>
    <source>
        <strain evidence="1 2">DSM 14838</strain>
    </source>
</reference>
<organism evidence="1 2">
    <name type="scientific">Bacteroides cellulosilyticus DSM 14838</name>
    <dbReference type="NCBI Taxonomy" id="537012"/>
    <lineage>
        <taxon>Bacteria</taxon>
        <taxon>Pseudomonadati</taxon>
        <taxon>Bacteroidota</taxon>
        <taxon>Bacteroidia</taxon>
        <taxon>Bacteroidales</taxon>
        <taxon>Bacteroidaceae</taxon>
        <taxon>Bacteroides</taxon>
    </lineage>
</organism>
<gene>
    <name evidence="1" type="ORF">BACCELL_03622</name>
</gene>
<evidence type="ECO:0000313" key="2">
    <source>
        <dbReference type="Proteomes" id="UP000003711"/>
    </source>
</evidence>